<reference evidence="1 2" key="1">
    <citation type="journal article" date="2013" name="Int. J. Syst. Evol. Microbiol.">
        <title>Tumebacillus flagellatus sp. nov., an alpha-amylase/pullulanase-producing bacterium isolated from cassava wastewater.</title>
        <authorList>
            <person name="Wang Q."/>
            <person name="Xie N."/>
            <person name="Qin Y."/>
            <person name="Shen N."/>
            <person name="Zhu J."/>
            <person name="Mi H."/>
            <person name="Huang R."/>
        </authorList>
    </citation>
    <scope>NUCLEOTIDE SEQUENCE [LARGE SCALE GENOMIC DNA]</scope>
    <source>
        <strain evidence="1 2">GST4</strain>
    </source>
</reference>
<accession>A0A074LTK7</accession>
<proteinExistence type="predicted"/>
<gene>
    <name evidence="1" type="ORF">EL26_11610</name>
</gene>
<dbReference type="STRING" id="1157490.EL26_11610"/>
<name>A0A074LTK7_9BACL</name>
<organism evidence="1 2">
    <name type="scientific">Tumebacillus flagellatus</name>
    <dbReference type="NCBI Taxonomy" id="1157490"/>
    <lineage>
        <taxon>Bacteria</taxon>
        <taxon>Bacillati</taxon>
        <taxon>Bacillota</taxon>
        <taxon>Bacilli</taxon>
        <taxon>Bacillales</taxon>
        <taxon>Alicyclobacillaceae</taxon>
        <taxon>Tumebacillus</taxon>
    </lineage>
</organism>
<dbReference type="Proteomes" id="UP000027931">
    <property type="component" value="Unassembled WGS sequence"/>
</dbReference>
<dbReference type="EMBL" id="JMIR01000014">
    <property type="protein sequence ID" value="KEO83108.1"/>
    <property type="molecule type" value="Genomic_DNA"/>
</dbReference>
<comment type="caution">
    <text evidence="1">The sequence shown here is derived from an EMBL/GenBank/DDBJ whole genome shotgun (WGS) entry which is preliminary data.</text>
</comment>
<evidence type="ECO:0000313" key="2">
    <source>
        <dbReference type="Proteomes" id="UP000027931"/>
    </source>
</evidence>
<evidence type="ECO:0000313" key="1">
    <source>
        <dbReference type="EMBL" id="KEO83108.1"/>
    </source>
</evidence>
<sequence length="93" mass="10191">MLATAYKIGSKGMSKRLSLSRTSATQTFVYEIKPSAVSVNGFVVVPSDPLKHTSNDVVKVTVKRTSKHIRRRKGKMKADVVVSFPADLSEVII</sequence>
<keyword evidence="2" id="KW-1185">Reference proteome</keyword>
<protein>
    <submittedName>
        <fullName evidence="1">Uncharacterized protein</fullName>
    </submittedName>
</protein>
<dbReference type="AlphaFoldDB" id="A0A074LTK7"/>